<keyword evidence="1" id="KW-0500">Molybdenum</keyword>
<dbReference type="PANTHER" id="PTHR11908:SF132">
    <property type="entry name" value="ALDEHYDE OXIDASE 1-RELATED"/>
    <property type="match status" value="1"/>
</dbReference>
<feature type="non-terminal residue" evidence="4">
    <location>
        <position position="170"/>
    </location>
</feature>
<protein>
    <submittedName>
        <fullName evidence="4">Carbon monoxide dehydrogenase, large subunit</fullName>
    </submittedName>
</protein>
<dbReference type="Gene3D" id="3.30.365.10">
    <property type="entry name" value="Aldehyde oxidase/xanthine dehydrogenase, molybdopterin binding domain"/>
    <property type="match status" value="1"/>
</dbReference>
<name>T1A4W3_9ZZZZ</name>
<dbReference type="InterPro" id="IPR000674">
    <property type="entry name" value="Ald_Oxase/Xan_DH_a/b"/>
</dbReference>
<gene>
    <name evidence="4" type="ORF">B1B_10786</name>
</gene>
<dbReference type="FunFam" id="3.90.1170.50:FF:000006">
    <property type="entry name" value="Carbon monoxide dehydrogenase large chain"/>
    <property type="match status" value="1"/>
</dbReference>
<dbReference type="InterPro" id="IPR016208">
    <property type="entry name" value="Ald_Oxase/xanthine_DH-like"/>
</dbReference>
<dbReference type="GO" id="GO:0005506">
    <property type="term" value="F:iron ion binding"/>
    <property type="evidence" value="ECO:0007669"/>
    <property type="project" value="InterPro"/>
</dbReference>
<accession>T1A4W3</accession>
<feature type="non-terminal residue" evidence="4">
    <location>
        <position position="1"/>
    </location>
</feature>
<dbReference type="InterPro" id="IPR036856">
    <property type="entry name" value="Ald_Oxase/Xan_DH_a/b_sf"/>
</dbReference>
<keyword evidence="2" id="KW-0560">Oxidoreductase</keyword>
<dbReference type="Gene3D" id="3.90.1170.50">
    <property type="entry name" value="Aldehyde oxidase/xanthine dehydrogenase, a/b hammerhead"/>
    <property type="match status" value="1"/>
</dbReference>
<evidence type="ECO:0000259" key="3">
    <source>
        <dbReference type="SMART" id="SM01008"/>
    </source>
</evidence>
<reference evidence="4" key="1">
    <citation type="submission" date="2013-08" db="EMBL/GenBank/DDBJ databases">
        <authorList>
            <person name="Mendez C."/>
            <person name="Richter M."/>
            <person name="Ferrer M."/>
            <person name="Sanchez J."/>
        </authorList>
    </citation>
    <scope>NUCLEOTIDE SEQUENCE</scope>
</reference>
<evidence type="ECO:0000256" key="2">
    <source>
        <dbReference type="ARBA" id="ARBA00023002"/>
    </source>
</evidence>
<dbReference type="AlphaFoldDB" id="T1A4W3"/>
<feature type="domain" description="Aldehyde oxidase/xanthine dehydrogenase a/b hammerhead" evidence="3">
    <location>
        <begin position="26"/>
        <end position="135"/>
    </location>
</feature>
<dbReference type="GO" id="GO:0016491">
    <property type="term" value="F:oxidoreductase activity"/>
    <property type="evidence" value="ECO:0007669"/>
    <property type="project" value="UniProtKB-KW"/>
</dbReference>
<dbReference type="SUPFAM" id="SSF54665">
    <property type="entry name" value="CO dehydrogenase molybdoprotein N-domain-like"/>
    <property type="match status" value="1"/>
</dbReference>
<dbReference type="SMART" id="SM01008">
    <property type="entry name" value="Ald_Xan_dh_C"/>
    <property type="match status" value="1"/>
</dbReference>
<dbReference type="PANTHER" id="PTHR11908">
    <property type="entry name" value="XANTHINE DEHYDROGENASE"/>
    <property type="match status" value="1"/>
</dbReference>
<sequence length="170" mass="18632">STIEAPEANPIGFGRMKRKEDPRFVRGQGNYVDDLQLPGMLYGAVLRSTLPHARIVSIDTSAAEAHPKVKAVITGKTLETLNLAWIPSLSHDVLAVLATDKVRFQGQEVAFVVAEDRYSARDALELIEVEYEPLDPVIDAKQAILPGATVIRDDIAGKTDNHIFDWEAGD</sequence>
<dbReference type="Pfam" id="PF01315">
    <property type="entry name" value="Ald_Xan_dh_C"/>
    <property type="match status" value="1"/>
</dbReference>
<reference evidence="4" key="2">
    <citation type="journal article" date="2014" name="ISME J.">
        <title>Microbial stratification in low pH oxic and suboxic macroscopic growths along an acid mine drainage.</title>
        <authorList>
            <person name="Mendez-Garcia C."/>
            <person name="Mesa V."/>
            <person name="Sprenger R.R."/>
            <person name="Richter M."/>
            <person name="Diez M.S."/>
            <person name="Solano J."/>
            <person name="Bargiela R."/>
            <person name="Golyshina O.V."/>
            <person name="Manteca A."/>
            <person name="Ramos J.L."/>
            <person name="Gallego J.R."/>
            <person name="Llorente I."/>
            <person name="Martins Dos Santos V.A."/>
            <person name="Jensen O.N."/>
            <person name="Pelaez A.I."/>
            <person name="Sanchez J."/>
            <person name="Ferrer M."/>
        </authorList>
    </citation>
    <scope>NUCLEOTIDE SEQUENCE</scope>
</reference>
<evidence type="ECO:0000313" key="4">
    <source>
        <dbReference type="EMBL" id="EQD51963.1"/>
    </source>
</evidence>
<organism evidence="4">
    <name type="scientific">mine drainage metagenome</name>
    <dbReference type="NCBI Taxonomy" id="410659"/>
    <lineage>
        <taxon>unclassified sequences</taxon>
        <taxon>metagenomes</taxon>
        <taxon>ecological metagenomes</taxon>
    </lineage>
</organism>
<dbReference type="EMBL" id="AUZY01007000">
    <property type="protein sequence ID" value="EQD51963.1"/>
    <property type="molecule type" value="Genomic_DNA"/>
</dbReference>
<comment type="caution">
    <text evidence="4">The sequence shown here is derived from an EMBL/GenBank/DDBJ whole genome shotgun (WGS) entry which is preliminary data.</text>
</comment>
<evidence type="ECO:0000256" key="1">
    <source>
        <dbReference type="ARBA" id="ARBA00022505"/>
    </source>
</evidence>
<proteinExistence type="predicted"/>